<dbReference type="EMBL" id="CAAALY010070849">
    <property type="protein sequence ID" value="VEL24956.1"/>
    <property type="molecule type" value="Genomic_DNA"/>
</dbReference>
<feature type="compositionally biased region" description="Polar residues" evidence="1">
    <location>
        <begin position="96"/>
        <end position="107"/>
    </location>
</feature>
<evidence type="ECO:0000256" key="1">
    <source>
        <dbReference type="SAM" id="MobiDB-lite"/>
    </source>
</evidence>
<name>A0A448X0V7_9PLAT</name>
<keyword evidence="3" id="KW-1185">Reference proteome</keyword>
<proteinExistence type="predicted"/>
<evidence type="ECO:0000313" key="2">
    <source>
        <dbReference type="EMBL" id="VEL24956.1"/>
    </source>
</evidence>
<comment type="caution">
    <text evidence="2">The sequence shown here is derived from an EMBL/GenBank/DDBJ whole genome shotgun (WGS) entry which is preliminary data.</text>
</comment>
<dbReference type="AlphaFoldDB" id="A0A448X0V7"/>
<reference evidence="2" key="1">
    <citation type="submission" date="2018-11" db="EMBL/GenBank/DDBJ databases">
        <authorList>
            <consortium name="Pathogen Informatics"/>
        </authorList>
    </citation>
    <scope>NUCLEOTIDE SEQUENCE</scope>
</reference>
<gene>
    <name evidence="2" type="ORF">PXEA_LOCUS18396</name>
</gene>
<feature type="region of interest" description="Disordered" evidence="1">
    <location>
        <begin position="82"/>
        <end position="123"/>
    </location>
</feature>
<sequence length="257" mass="29268">MGIKRNSIHLLFRCPGPERSQVRHRRLTSLEDKSVSPIIRIPQESVTFQQSALSSSDSLAFSTEGDFYSDNTTVTKTLALQEPSDGLEPRIRVSMRRTQNGPLSQNGREGDEKSTQRIPQKSTSLLQKSGIVKSFRNLNIELPVLDDQQWTSFHTGSTLVENKDRGGISYKNRFTGSHQSTSRGLVLMKMLSPQKRASFADAMNQRNRRETTRNRHVTDRFTLVVEDFSWRTGTPGFLQNRPVFFMGEQLYIGSQRE</sequence>
<organism evidence="2 3">
    <name type="scientific">Protopolystoma xenopodis</name>
    <dbReference type="NCBI Taxonomy" id="117903"/>
    <lineage>
        <taxon>Eukaryota</taxon>
        <taxon>Metazoa</taxon>
        <taxon>Spiralia</taxon>
        <taxon>Lophotrochozoa</taxon>
        <taxon>Platyhelminthes</taxon>
        <taxon>Monogenea</taxon>
        <taxon>Polyopisthocotylea</taxon>
        <taxon>Polystomatidea</taxon>
        <taxon>Polystomatidae</taxon>
        <taxon>Protopolystoma</taxon>
    </lineage>
</organism>
<accession>A0A448X0V7</accession>
<dbReference type="Proteomes" id="UP000784294">
    <property type="component" value="Unassembled WGS sequence"/>
</dbReference>
<protein>
    <submittedName>
        <fullName evidence="2">Uncharacterized protein</fullName>
    </submittedName>
</protein>
<evidence type="ECO:0000313" key="3">
    <source>
        <dbReference type="Proteomes" id="UP000784294"/>
    </source>
</evidence>